<comment type="caution">
    <text evidence="1">The sequence shown here is derived from an EMBL/GenBank/DDBJ whole genome shotgun (WGS) entry which is preliminary data.</text>
</comment>
<dbReference type="AlphaFoldDB" id="X8J530"/>
<organism evidence="1 2">
    <name type="scientific">Rhizoctonia solani AG-3 Rhs1AP</name>
    <dbReference type="NCBI Taxonomy" id="1086054"/>
    <lineage>
        <taxon>Eukaryota</taxon>
        <taxon>Fungi</taxon>
        <taxon>Dikarya</taxon>
        <taxon>Basidiomycota</taxon>
        <taxon>Agaricomycotina</taxon>
        <taxon>Agaricomycetes</taxon>
        <taxon>Cantharellales</taxon>
        <taxon>Ceratobasidiaceae</taxon>
        <taxon>Rhizoctonia</taxon>
    </lineage>
</organism>
<dbReference type="Proteomes" id="UP000030108">
    <property type="component" value="Unassembled WGS sequence"/>
</dbReference>
<dbReference type="EMBL" id="JATN01000322">
    <property type="protein sequence ID" value="EUC56366.1"/>
    <property type="molecule type" value="Genomic_DNA"/>
</dbReference>
<accession>X8J530</accession>
<gene>
    <name evidence="1" type="ORF">RSOL_174580</name>
</gene>
<evidence type="ECO:0000313" key="2">
    <source>
        <dbReference type="Proteomes" id="UP000030108"/>
    </source>
</evidence>
<evidence type="ECO:0000313" key="1">
    <source>
        <dbReference type="EMBL" id="EUC56366.1"/>
    </source>
</evidence>
<name>X8J530_9AGAM</name>
<protein>
    <submittedName>
        <fullName evidence="1">Uncharacterized protein</fullName>
    </submittedName>
</protein>
<reference evidence="2" key="1">
    <citation type="journal article" date="2014" name="Genome Announc.">
        <title>Draft genome sequence of the plant-pathogenic soil fungus Rhizoctonia solani anastomosis group 3 strain Rhs1AP.</title>
        <authorList>
            <person name="Cubeta M.A."/>
            <person name="Thomas E."/>
            <person name="Dean R.A."/>
            <person name="Jabaji S."/>
            <person name="Neate S.M."/>
            <person name="Tavantzis S."/>
            <person name="Toda T."/>
            <person name="Vilgalys R."/>
            <person name="Bharathan N."/>
            <person name="Fedorova-Abrams N."/>
            <person name="Pakala S.B."/>
            <person name="Pakala S.M."/>
            <person name="Zafar N."/>
            <person name="Joardar V."/>
            <person name="Losada L."/>
            <person name="Nierman W.C."/>
        </authorList>
    </citation>
    <scope>NUCLEOTIDE SEQUENCE [LARGE SCALE GENOMIC DNA]</scope>
    <source>
        <strain evidence="2">AG-3</strain>
    </source>
</reference>
<proteinExistence type="predicted"/>
<sequence length="29" mass="3218">MDNTVCETSVRSDVSRSSCPIFIVQLVKC</sequence>